<keyword evidence="2" id="KW-1185">Reference proteome</keyword>
<dbReference type="OrthoDB" id="7284604at2"/>
<dbReference type="RefSeq" id="WP_080806660.1">
    <property type="nucleotide sequence ID" value="NZ_LT828554.1"/>
</dbReference>
<dbReference type="Proteomes" id="UP000191931">
    <property type="component" value="Unassembled WGS sequence"/>
</dbReference>
<accession>A0A1W1HAU3</accession>
<sequence>MFPDRKLQLKILEKLKQSYPASVDISKLKESLYTHEDPDFNINLHYLHDHGLIRGDVDFFLFQITVSGIDLIADDGGLNAILKEKTGGF</sequence>
<proteinExistence type="predicted"/>
<evidence type="ECO:0000313" key="2">
    <source>
        <dbReference type="Proteomes" id="UP000191931"/>
    </source>
</evidence>
<name>A0A1W1HAU3_9BACT</name>
<gene>
    <name evidence="1" type="ORF">MTBBW1_1880037</name>
</gene>
<protein>
    <submittedName>
        <fullName evidence="1">Uncharacterized protein</fullName>
    </submittedName>
</protein>
<dbReference type="AlphaFoldDB" id="A0A1W1HAU3"/>
<evidence type="ECO:0000313" key="1">
    <source>
        <dbReference type="EMBL" id="SLM29600.1"/>
    </source>
</evidence>
<reference evidence="1 2" key="1">
    <citation type="submission" date="2017-03" db="EMBL/GenBank/DDBJ databases">
        <authorList>
            <person name="Afonso C.L."/>
            <person name="Miller P.J."/>
            <person name="Scott M.A."/>
            <person name="Spackman E."/>
            <person name="Goraichik I."/>
            <person name="Dimitrov K.M."/>
            <person name="Suarez D.L."/>
            <person name="Swayne D.E."/>
        </authorList>
    </citation>
    <scope>NUCLEOTIDE SEQUENCE [LARGE SCALE GENOMIC DNA]</scope>
    <source>
        <strain evidence="1">PRJEB14757</strain>
    </source>
</reference>
<dbReference type="STRING" id="1246637.MTBBW1_1880037"/>
<organism evidence="1 2">
    <name type="scientific">Desulfamplus magnetovallimortis</name>
    <dbReference type="NCBI Taxonomy" id="1246637"/>
    <lineage>
        <taxon>Bacteria</taxon>
        <taxon>Pseudomonadati</taxon>
        <taxon>Thermodesulfobacteriota</taxon>
        <taxon>Desulfobacteria</taxon>
        <taxon>Desulfobacterales</taxon>
        <taxon>Desulfobacteraceae</taxon>
        <taxon>Desulfamplus</taxon>
    </lineage>
</organism>
<dbReference type="EMBL" id="FWEV01000099">
    <property type="protein sequence ID" value="SLM29600.1"/>
    <property type="molecule type" value="Genomic_DNA"/>
</dbReference>